<sequence length="50" mass="6039">MRSYEMVDGPQESWEACQTNTKWNLKPTVLPFVVKHTWTNDDFWISRAFF</sequence>
<proteinExistence type="predicted"/>
<dbReference type="KEGG" id="pchm:VFPPC_07228"/>
<name>A0A179FAF3_METCM</name>
<protein>
    <submittedName>
        <fullName evidence="1">Uncharacterized protein</fullName>
    </submittedName>
</protein>
<dbReference type="AlphaFoldDB" id="A0A179FAF3"/>
<dbReference type="RefSeq" id="XP_022284164.1">
    <property type="nucleotide sequence ID" value="XM_022428549.1"/>
</dbReference>
<organism evidence="1 2">
    <name type="scientific">Pochonia chlamydosporia 170</name>
    <dbReference type="NCBI Taxonomy" id="1380566"/>
    <lineage>
        <taxon>Eukaryota</taxon>
        <taxon>Fungi</taxon>
        <taxon>Dikarya</taxon>
        <taxon>Ascomycota</taxon>
        <taxon>Pezizomycotina</taxon>
        <taxon>Sordariomycetes</taxon>
        <taxon>Hypocreomycetidae</taxon>
        <taxon>Hypocreales</taxon>
        <taxon>Clavicipitaceae</taxon>
        <taxon>Pochonia</taxon>
    </lineage>
</organism>
<gene>
    <name evidence="1" type="ORF">VFPPC_07228</name>
</gene>
<reference evidence="1 2" key="1">
    <citation type="journal article" date="2016" name="PLoS Pathog.">
        <title>Biosynthesis of antibiotic leucinostatins in bio-control fungus Purpureocillium lilacinum and their inhibition on phytophthora revealed by genome mining.</title>
        <authorList>
            <person name="Wang G."/>
            <person name="Liu Z."/>
            <person name="Lin R."/>
            <person name="Li E."/>
            <person name="Mao Z."/>
            <person name="Ling J."/>
            <person name="Yang Y."/>
            <person name="Yin W.B."/>
            <person name="Xie B."/>
        </authorList>
    </citation>
    <scope>NUCLEOTIDE SEQUENCE [LARGE SCALE GENOMIC DNA]</scope>
    <source>
        <strain evidence="1">170</strain>
    </source>
</reference>
<comment type="caution">
    <text evidence="1">The sequence shown here is derived from an EMBL/GenBank/DDBJ whole genome shotgun (WGS) entry which is preliminary data.</text>
</comment>
<dbReference type="EMBL" id="LSBJ02000007">
    <property type="protein sequence ID" value="OAQ62089.2"/>
    <property type="molecule type" value="Genomic_DNA"/>
</dbReference>
<accession>A0A179FAF3</accession>
<dbReference type="Proteomes" id="UP000078397">
    <property type="component" value="Unassembled WGS sequence"/>
</dbReference>
<dbReference type="GeneID" id="28850120"/>
<evidence type="ECO:0000313" key="1">
    <source>
        <dbReference type="EMBL" id="OAQ62089.2"/>
    </source>
</evidence>
<keyword evidence="2" id="KW-1185">Reference proteome</keyword>
<evidence type="ECO:0000313" key="2">
    <source>
        <dbReference type="Proteomes" id="UP000078397"/>
    </source>
</evidence>